<evidence type="ECO:0000259" key="1">
    <source>
        <dbReference type="PROSITE" id="PS51819"/>
    </source>
</evidence>
<dbReference type="PROSITE" id="PS51819">
    <property type="entry name" value="VOC"/>
    <property type="match status" value="1"/>
</dbReference>
<reference evidence="3" key="1">
    <citation type="submission" date="2016-10" db="EMBL/GenBank/DDBJ databases">
        <authorList>
            <person name="Varghese N."/>
            <person name="Submissions S."/>
        </authorList>
    </citation>
    <scope>NUCLEOTIDE SEQUENCE [LARGE SCALE GENOMIC DNA]</scope>
    <source>
        <strain evidence="3">DSM 24956</strain>
    </source>
</reference>
<dbReference type="RefSeq" id="WP_090123230.1">
    <property type="nucleotide sequence ID" value="NZ_FNNJ01000005.1"/>
</dbReference>
<accession>A0A1H3BAH9</accession>
<dbReference type="Proteomes" id="UP000199595">
    <property type="component" value="Unassembled WGS sequence"/>
</dbReference>
<dbReference type="SUPFAM" id="SSF54593">
    <property type="entry name" value="Glyoxalase/Bleomycin resistance protein/Dihydroxybiphenyl dioxygenase"/>
    <property type="match status" value="1"/>
</dbReference>
<keyword evidence="3" id="KW-1185">Reference proteome</keyword>
<dbReference type="EMBL" id="FNNJ01000005">
    <property type="protein sequence ID" value="SDX38424.1"/>
    <property type="molecule type" value="Genomic_DNA"/>
</dbReference>
<protein>
    <recommendedName>
        <fullName evidence="1">VOC domain-containing protein</fullName>
    </recommendedName>
</protein>
<evidence type="ECO:0000313" key="3">
    <source>
        <dbReference type="Proteomes" id="UP000199595"/>
    </source>
</evidence>
<organism evidence="2 3">
    <name type="scientific">Lutibacter oricola</name>
    <dbReference type="NCBI Taxonomy" id="762486"/>
    <lineage>
        <taxon>Bacteria</taxon>
        <taxon>Pseudomonadati</taxon>
        <taxon>Bacteroidota</taxon>
        <taxon>Flavobacteriia</taxon>
        <taxon>Flavobacteriales</taxon>
        <taxon>Flavobacteriaceae</taxon>
        <taxon>Lutibacter</taxon>
    </lineage>
</organism>
<dbReference type="AlphaFoldDB" id="A0A1H3BAH9"/>
<name>A0A1H3BAH9_9FLAO</name>
<dbReference type="InterPro" id="IPR037523">
    <property type="entry name" value="VOC_core"/>
</dbReference>
<dbReference type="InterPro" id="IPR004360">
    <property type="entry name" value="Glyas_Fos-R_dOase_dom"/>
</dbReference>
<feature type="domain" description="VOC" evidence="1">
    <location>
        <begin position="4"/>
        <end position="111"/>
    </location>
</feature>
<gene>
    <name evidence="2" type="ORF">SAMN05444411_10553</name>
</gene>
<evidence type="ECO:0000313" key="2">
    <source>
        <dbReference type="EMBL" id="SDX38424.1"/>
    </source>
</evidence>
<proteinExistence type="predicted"/>
<dbReference type="PANTHER" id="PTHR33993:SF1">
    <property type="entry name" value="GLYOXALASE FAMILY PROTEIN"/>
    <property type="match status" value="1"/>
</dbReference>
<dbReference type="Pfam" id="PF00903">
    <property type="entry name" value="Glyoxalase"/>
    <property type="match status" value="1"/>
</dbReference>
<dbReference type="PANTHER" id="PTHR33993">
    <property type="entry name" value="GLYOXALASE-RELATED"/>
    <property type="match status" value="1"/>
</dbReference>
<dbReference type="STRING" id="762486.SAMN05444411_10553"/>
<dbReference type="Gene3D" id="3.10.180.10">
    <property type="entry name" value="2,3-Dihydroxybiphenyl 1,2-Dioxygenase, domain 1"/>
    <property type="match status" value="1"/>
</dbReference>
<dbReference type="InterPro" id="IPR052164">
    <property type="entry name" value="Anthracycline_SecMetBiosynth"/>
</dbReference>
<dbReference type="OrthoDB" id="9804235at2"/>
<sequence length="112" mass="12921">MENHINYIEFKTKNIKEIKSFYSNCFDWKFKDYGPNYTSFSESGLEGGFEYSGSEIVNGALIVLYHKNLQKVKDKIVSFNGIISKEIFSFPGGRRFHFLDPSGNELAVWSDN</sequence>
<dbReference type="InterPro" id="IPR029068">
    <property type="entry name" value="Glyas_Bleomycin-R_OHBP_Dase"/>
</dbReference>